<dbReference type="EMBL" id="JABXXP010000497">
    <property type="protein sequence ID" value="NVN12569.1"/>
    <property type="molecule type" value="Genomic_DNA"/>
</dbReference>
<dbReference type="RefSeq" id="WP_176641135.1">
    <property type="nucleotide sequence ID" value="NZ_JABXXP010000497.1"/>
</dbReference>
<dbReference type="InterPro" id="IPR005149">
    <property type="entry name" value="Tscrpt_reg_PadR_N"/>
</dbReference>
<name>A0A7Y7IY79_9PROT</name>
<dbReference type="AlphaFoldDB" id="A0A7Y7IY79"/>
<dbReference type="InterPro" id="IPR036388">
    <property type="entry name" value="WH-like_DNA-bd_sf"/>
</dbReference>
<protein>
    <submittedName>
        <fullName evidence="2">Helix-turn-helix transcriptional regulator</fullName>
    </submittedName>
</protein>
<feature type="domain" description="Transcription regulator PadR N-terminal" evidence="1">
    <location>
        <begin position="59"/>
        <end position="127"/>
    </location>
</feature>
<evidence type="ECO:0000313" key="2">
    <source>
        <dbReference type="EMBL" id="NVN12569.1"/>
    </source>
</evidence>
<dbReference type="InterPro" id="IPR036390">
    <property type="entry name" value="WH_DNA-bd_sf"/>
</dbReference>
<dbReference type="Proteomes" id="UP000534870">
    <property type="component" value="Unassembled WGS sequence"/>
</dbReference>
<dbReference type="PANTHER" id="PTHR43252:SF7">
    <property type="entry name" value="TRANSCRIPTIONAL REGULATOR YQJI"/>
    <property type="match status" value="1"/>
</dbReference>
<dbReference type="Pfam" id="PF03551">
    <property type="entry name" value="PadR"/>
    <property type="match status" value="1"/>
</dbReference>
<evidence type="ECO:0000259" key="1">
    <source>
        <dbReference type="Pfam" id="PF03551"/>
    </source>
</evidence>
<sequence length="209" mass="22892">MIRHHPPHHRFHDILHAIGRRHGRRGFGRGFPGGFGQGFGGGDFPAGRKLSAEDLQLVLLALLAEQSAHGYELIRRIEERSGGFYAPSPGMVYPALTFLEEIGHAGVTQDGNRKLYSLTDAGRAHLDTHRGRAETILDALARIGGRMAEVREAFAGVDAADPQAADELHQARYALKHALIRKRDCSPAEARRIARILDRATADILGKSD</sequence>
<dbReference type="SUPFAM" id="SSF46785">
    <property type="entry name" value="Winged helix' DNA-binding domain"/>
    <property type="match status" value="1"/>
</dbReference>
<dbReference type="PANTHER" id="PTHR43252">
    <property type="entry name" value="TRANSCRIPTIONAL REGULATOR YQJI"/>
    <property type="match status" value="1"/>
</dbReference>
<dbReference type="Gene3D" id="1.10.10.10">
    <property type="entry name" value="Winged helix-like DNA-binding domain superfamily/Winged helix DNA-binding domain"/>
    <property type="match status" value="1"/>
</dbReference>
<proteinExistence type="predicted"/>
<gene>
    <name evidence="2" type="ORF">HUK84_15790</name>
</gene>
<organism evidence="2 3">
    <name type="scientific">Nguyenibacter vanlangensis</name>
    <dbReference type="NCBI Taxonomy" id="1216886"/>
    <lineage>
        <taxon>Bacteria</taxon>
        <taxon>Pseudomonadati</taxon>
        <taxon>Pseudomonadota</taxon>
        <taxon>Alphaproteobacteria</taxon>
        <taxon>Acetobacterales</taxon>
        <taxon>Acetobacteraceae</taxon>
        <taxon>Nguyenibacter</taxon>
    </lineage>
</organism>
<evidence type="ECO:0000313" key="3">
    <source>
        <dbReference type="Proteomes" id="UP000534870"/>
    </source>
</evidence>
<comment type="caution">
    <text evidence="2">The sequence shown here is derived from an EMBL/GenBank/DDBJ whole genome shotgun (WGS) entry which is preliminary data.</text>
</comment>
<accession>A0A7Y7IY79</accession>
<reference evidence="2 3" key="1">
    <citation type="submission" date="2020-06" db="EMBL/GenBank/DDBJ databases">
        <title>Description of novel acetic acid bacteria.</title>
        <authorList>
            <person name="Sombolestani A."/>
        </authorList>
    </citation>
    <scope>NUCLEOTIDE SEQUENCE [LARGE SCALE GENOMIC DNA]</scope>
    <source>
        <strain evidence="2 3">LMG 31431</strain>
    </source>
</reference>